<dbReference type="InterPro" id="IPR002509">
    <property type="entry name" value="NODB_dom"/>
</dbReference>
<reference evidence="3" key="1">
    <citation type="submission" date="2018-02" db="EMBL/GenBank/DDBJ databases">
        <authorList>
            <person name="Moore K."/>
            <person name="Momper L."/>
        </authorList>
    </citation>
    <scope>NUCLEOTIDE SEQUENCE [LARGE SCALE GENOMIC DNA]</scope>
    <source>
        <strain evidence="3">ULC18</strain>
    </source>
</reference>
<protein>
    <submittedName>
        <fullName evidence="2">Polysaccharide deacetylase</fullName>
    </submittedName>
</protein>
<dbReference type="AlphaFoldDB" id="A0A2T1EIE6"/>
<dbReference type="GO" id="GO:0016810">
    <property type="term" value="F:hydrolase activity, acting on carbon-nitrogen (but not peptide) bonds"/>
    <property type="evidence" value="ECO:0007669"/>
    <property type="project" value="InterPro"/>
</dbReference>
<dbReference type="OrthoDB" id="9806342at2"/>
<proteinExistence type="predicted"/>
<organism evidence="2 3">
    <name type="scientific">Stenomitos frigidus ULC18</name>
    <dbReference type="NCBI Taxonomy" id="2107698"/>
    <lineage>
        <taxon>Bacteria</taxon>
        <taxon>Bacillati</taxon>
        <taxon>Cyanobacteriota</taxon>
        <taxon>Cyanophyceae</taxon>
        <taxon>Leptolyngbyales</taxon>
        <taxon>Leptolyngbyaceae</taxon>
        <taxon>Stenomitos</taxon>
    </lineage>
</organism>
<comment type="caution">
    <text evidence="2">The sequence shown here is derived from an EMBL/GenBank/DDBJ whole genome shotgun (WGS) entry which is preliminary data.</text>
</comment>
<dbReference type="Pfam" id="PF01522">
    <property type="entry name" value="Polysacc_deac_1"/>
    <property type="match status" value="1"/>
</dbReference>
<dbReference type="PANTHER" id="PTHR47561:SF1">
    <property type="entry name" value="POLYSACCHARIDE DEACETYLASE FAMILY PROTEIN (AFU_ORTHOLOGUE AFUA_6G05030)"/>
    <property type="match status" value="1"/>
</dbReference>
<feature type="domain" description="NodB homology" evidence="1">
    <location>
        <begin position="37"/>
        <end position="112"/>
    </location>
</feature>
<reference evidence="2 3" key="2">
    <citation type="submission" date="2018-03" db="EMBL/GenBank/DDBJ databases">
        <title>The ancient ancestry and fast evolution of plastids.</title>
        <authorList>
            <person name="Moore K.R."/>
            <person name="Magnabosco C."/>
            <person name="Momper L."/>
            <person name="Gold D.A."/>
            <person name="Bosak T."/>
            <person name="Fournier G.P."/>
        </authorList>
    </citation>
    <scope>NUCLEOTIDE SEQUENCE [LARGE SCALE GENOMIC DNA]</scope>
    <source>
        <strain evidence="2 3">ULC18</strain>
    </source>
</reference>
<dbReference type="Gene3D" id="3.20.20.370">
    <property type="entry name" value="Glycoside hydrolase/deacetylase"/>
    <property type="match status" value="1"/>
</dbReference>
<dbReference type="GO" id="GO:0005975">
    <property type="term" value="P:carbohydrate metabolic process"/>
    <property type="evidence" value="ECO:0007669"/>
    <property type="project" value="InterPro"/>
</dbReference>
<dbReference type="RefSeq" id="WP_106255318.1">
    <property type="nucleotide sequence ID" value="NZ_CAWNSW010000015.1"/>
</dbReference>
<dbReference type="PANTHER" id="PTHR47561">
    <property type="entry name" value="POLYSACCHARIDE DEACETYLASE FAMILY PROTEIN (AFU_ORTHOLOGUE AFUA_6G05030)"/>
    <property type="match status" value="1"/>
</dbReference>
<dbReference type="InterPro" id="IPR011330">
    <property type="entry name" value="Glyco_hydro/deAcase_b/a-brl"/>
</dbReference>
<evidence type="ECO:0000259" key="1">
    <source>
        <dbReference type="Pfam" id="PF01522"/>
    </source>
</evidence>
<gene>
    <name evidence="2" type="ORF">C7B82_05530</name>
</gene>
<keyword evidence="3" id="KW-1185">Reference proteome</keyword>
<dbReference type="Proteomes" id="UP000239576">
    <property type="component" value="Unassembled WGS sequence"/>
</dbReference>
<name>A0A2T1EIE6_9CYAN</name>
<evidence type="ECO:0000313" key="3">
    <source>
        <dbReference type="Proteomes" id="UP000239576"/>
    </source>
</evidence>
<dbReference type="EMBL" id="PVWK01000027">
    <property type="protein sequence ID" value="PSB32455.1"/>
    <property type="molecule type" value="Genomic_DNA"/>
</dbReference>
<dbReference type="SUPFAM" id="SSF88713">
    <property type="entry name" value="Glycoside hydrolase/deacetylase"/>
    <property type="match status" value="1"/>
</dbReference>
<accession>A0A2T1EIE6</accession>
<sequence>MTKVVLLSFDLEEFDIPEEYGQLLEPAVKFAVSLKGLEALLPLLEQLQIRSTFFVTANFAKQHPHVVRSLAQTHEVASHGFYHDSFAVSDLRLSKDVLEGITHTAVTGFRMARLQAVSDRAIAAAGYVYNSSMNPTYLPGRYNNFWQKRTAFYSQQLLQIPVSVTPLIRFPLFWLSFKNLPLLVYKVASQLTLQCDRYLNLYFHPWEFIDITSFKLPGYVKRHSGNVMLLRLERYLTWLLPQAEFITFSEFKLVHAMGQL</sequence>
<evidence type="ECO:0000313" key="2">
    <source>
        <dbReference type="EMBL" id="PSB32455.1"/>
    </source>
</evidence>